<feature type="domain" description="Elongation factor G-binding protein C-terminal treble-clef zinc-finger" evidence="2">
    <location>
        <begin position="101"/>
        <end position="200"/>
    </location>
</feature>
<organism evidence="3 4">
    <name type="scientific">Vagococcus allomyrinae</name>
    <dbReference type="NCBI Taxonomy" id="2794353"/>
    <lineage>
        <taxon>Bacteria</taxon>
        <taxon>Bacillati</taxon>
        <taxon>Bacillota</taxon>
        <taxon>Bacilli</taxon>
        <taxon>Lactobacillales</taxon>
        <taxon>Enterococcaceae</taxon>
        <taxon>Vagococcus</taxon>
    </lineage>
</organism>
<name>A0A940P9E2_9ENTE</name>
<gene>
    <name evidence="3" type="ORF">I6N95_22210</name>
</gene>
<keyword evidence="4" id="KW-1185">Reference proteome</keyword>
<dbReference type="AlphaFoldDB" id="A0A940P9E2"/>
<evidence type="ECO:0000259" key="2">
    <source>
        <dbReference type="Pfam" id="PF16571"/>
    </source>
</evidence>
<evidence type="ECO:0000313" key="4">
    <source>
        <dbReference type="Proteomes" id="UP000674938"/>
    </source>
</evidence>
<reference evidence="3" key="1">
    <citation type="submission" date="2020-12" db="EMBL/GenBank/DDBJ databases">
        <title>Vagococcus allomyrinae sp. nov. and Enterococcus lavae sp. nov., isolated from the larvae of Allomyrina dichotoma.</title>
        <authorList>
            <person name="Lee S.D."/>
        </authorList>
    </citation>
    <scope>NUCLEOTIDE SEQUENCE</scope>
    <source>
        <strain evidence="3">BWB3-3</strain>
    </source>
</reference>
<dbReference type="InterPro" id="IPR010841">
    <property type="entry name" value="EF-G-binding_N"/>
</dbReference>
<dbReference type="InterPro" id="IPR038344">
    <property type="entry name" value="EF-G_N_sf"/>
</dbReference>
<dbReference type="Pfam" id="PF16571">
    <property type="entry name" value="FBP_C"/>
    <property type="match status" value="1"/>
</dbReference>
<proteinExistence type="predicted"/>
<dbReference type="CDD" id="cd16342">
    <property type="entry name" value="FusC_FusB"/>
    <property type="match status" value="1"/>
</dbReference>
<dbReference type="RefSeq" id="WP_209531560.1">
    <property type="nucleotide sequence ID" value="NZ_JAEEGA010000019.1"/>
</dbReference>
<sequence length="215" mass="24762">MNEFIQPYQYNFLETQALTLLQTNQHVNDSATIATMRALVSEKIALEFRDCQPAELAFLMEILSIQKSRKEVEAYLAKVKGCVRPFMAPSDQRLKKVFQKTKKLQFPKWESLALKDYTFYGWNNSGQQRKYLILYQNGELVGVEGIFSPTLKKGVCAICHKTADLTSFTAKVKSSGDGTYLNHGNYICYDSEKCNHQIEQVTELFKFIEFVRPKK</sequence>
<dbReference type="Proteomes" id="UP000674938">
    <property type="component" value="Unassembled WGS sequence"/>
</dbReference>
<protein>
    <submittedName>
        <fullName evidence="3">FusB/FusC family EF-G-binding protein</fullName>
    </submittedName>
</protein>
<dbReference type="InterPro" id="IPR032330">
    <property type="entry name" value="EF-G-binding_C"/>
</dbReference>
<comment type="caution">
    <text evidence="3">The sequence shown here is derived from an EMBL/GenBank/DDBJ whole genome shotgun (WGS) entry which is preliminary data.</text>
</comment>
<dbReference type="Gene3D" id="1.20.1280.250">
    <property type="match status" value="1"/>
</dbReference>
<dbReference type="Pfam" id="PF07299">
    <property type="entry name" value="EF-G-binding_N"/>
    <property type="match status" value="1"/>
</dbReference>
<evidence type="ECO:0000313" key="3">
    <source>
        <dbReference type="EMBL" id="MBP1043747.1"/>
    </source>
</evidence>
<accession>A0A940P9E2</accession>
<feature type="domain" description="Elongation factor G-binding protein N-terminal" evidence="1">
    <location>
        <begin position="4"/>
        <end position="86"/>
    </location>
</feature>
<evidence type="ECO:0000259" key="1">
    <source>
        <dbReference type="Pfam" id="PF07299"/>
    </source>
</evidence>
<dbReference type="EMBL" id="JAEEGA010000019">
    <property type="protein sequence ID" value="MBP1043747.1"/>
    <property type="molecule type" value="Genomic_DNA"/>
</dbReference>